<comment type="caution">
    <text evidence="2">The sequence shown here is derived from an EMBL/GenBank/DDBJ whole genome shotgun (WGS) entry which is preliminary data.</text>
</comment>
<keyword evidence="1" id="KW-0812">Transmembrane</keyword>
<proteinExistence type="predicted"/>
<name>A0A660SM61_UNCT6</name>
<dbReference type="PANTHER" id="PTHR36007">
    <property type="entry name" value="TRANSPORT PROTEIN-RELATED"/>
    <property type="match status" value="1"/>
</dbReference>
<feature type="transmembrane region" description="Helical" evidence="1">
    <location>
        <begin position="38"/>
        <end position="57"/>
    </location>
</feature>
<dbReference type="InterPro" id="IPR009577">
    <property type="entry name" value="Sm_multidrug_ex"/>
</dbReference>
<evidence type="ECO:0000313" key="3">
    <source>
        <dbReference type="Proteomes" id="UP000271125"/>
    </source>
</evidence>
<dbReference type="EMBL" id="QNBD01000072">
    <property type="protein sequence ID" value="RKX71884.1"/>
    <property type="molecule type" value="Genomic_DNA"/>
</dbReference>
<evidence type="ECO:0000256" key="1">
    <source>
        <dbReference type="SAM" id="Phobius"/>
    </source>
</evidence>
<protein>
    <submittedName>
        <fullName evidence="2">Small multi-drug export (Modular protein)</fullName>
    </submittedName>
</protein>
<keyword evidence="1" id="KW-0472">Membrane</keyword>
<sequence length="178" mass="19756">MYISKELTVVIISMLPIFELRGGIPVAIQMMKIPIPQAIILAIIGNIIPVIFLLLFWEWLAKLLSKNSKFKIWIEKLHSSSLKKGKIIEEYKELGLMLFVAIPLPITGGWTGSLVAVLLGLSFWKSLLFIFIGILLASIVVTSLTILGKIGGIISGAILISILILGVTKMFRERKERT</sequence>
<dbReference type="PANTHER" id="PTHR36007:SF2">
    <property type="entry name" value="TRANSPORT PROTEIN-RELATED"/>
    <property type="match status" value="1"/>
</dbReference>
<accession>A0A660SM61</accession>
<keyword evidence="1" id="KW-1133">Transmembrane helix</keyword>
<reference evidence="2 3" key="1">
    <citation type="submission" date="2018-06" db="EMBL/GenBank/DDBJ databases">
        <title>Extensive metabolic versatility and redundancy in microbially diverse, dynamic hydrothermal sediments.</title>
        <authorList>
            <person name="Dombrowski N."/>
            <person name="Teske A."/>
            <person name="Baker B.J."/>
        </authorList>
    </citation>
    <scope>NUCLEOTIDE SEQUENCE [LARGE SCALE GENOMIC DNA]</scope>
    <source>
        <strain evidence="2">B10_G13</strain>
    </source>
</reference>
<feature type="transmembrane region" description="Helical" evidence="1">
    <location>
        <begin position="96"/>
        <end position="120"/>
    </location>
</feature>
<feature type="transmembrane region" description="Helical" evidence="1">
    <location>
        <begin position="153"/>
        <end position="171"/>
    </location>
</feature>
<gene>
    <name evidence="2" type="ORF">DRP43_02075</name>
</gene>
<dbReference type="AlphaFoldDB" id="A0A660SM61"/>
<organism evidence="2 3">
    <name type="scientific">candidate division TA06 bacterium</name>
    <dbReference type="NCBI Taxonomy" id="2250710"/>
    <lineage>
        <taxon>Bacteria</taxon>
        <taxon>Bacteria division TA06</taxon>
    </lineage>
</organism>
<feature type="transmembrane region" description="Helical" evidence="1">
    <location>
        <begin position="127"/>
        <end position="147"/>
    </location>
</feature>
<evidence type="ECO:0000313" key="2">
    <source>
        <dbReference type="EMBL" id="RKX71884.1"/>
    </source>
</evidence>
<dbReference type="Proteomes" id="UP000271125">
    <property type="component" value="Unassembled WGS sequence"/>
</dbReference>
<dbReference type="Pfam" id="PF06695">
    <property type="entry name" value="Sm_multidrug_ex"/>
    <property type="match status" value="1"/>
</dbReference>